<evidence type="ECO:0000313" key="1">
    <source>
        <dbReference type="EMBL" id="MBX37993.1"/>
    </source>
</evidence>
<sequence length="27" mass="3281">MIIMCVPLKDPCPEPKNIYQNVYQRTW</sequence>
<accession>A0A2P2N6A7</accession>
<proteinExistence type="predicted"/>
<protein>
    <submittedName>
        <fullName evidence="1">Uncharacterized protein</fullName>
    </submittedName>
</protein>
<dbReference type="AlphaFoldDB" id="A0A2P2N6A7"/>
<organism evidence="1">
    <name type="scientific">Rhizophora mucronata</name>
    <name type="common">Asiatic mangrove</name>
    <dbReference type="NCBI Taxonomy" id="61149"/>
    <lineage>
        <taxon>Eukaryota</taxon>
        <taxon>Viridiplantae</taxon>
        <taxon>Streptophyta</taxon>
        <taxon>Embryophyta</taxon>
        <taxon>Tracheophyta</taxon>
        <taxon>Spermatophyta</taxon>
        <taxon>Magnoliopsida</taxon>
        <taxon>eudicotyledons</taxon>
        <taxon>Gunneridae</taxon>
        <taxon>Pentapetalae</taxon>
        <taxon>rosids</taxon>
        <taxon>fabids</taxon>
        <taxon>Malpighiales</taxon>
        <taxon>Rhizophoraceae</taxon>
        <taxon>Rhizophora</taxon>
    </lineage>
</organism>
<reference evidence="1" key="1">
    <citation type="submission" date="2018-02" db="EMBL/GenBank/DDBJ databases">
        <title>Rhizophora mucronata_Transcriptome.</title>
        <authorList>
            <person name="Meera S.P."/>
            <person name="Sreeshan A."/>
            <person name="Augustine A."/>
        </authorList>
    </citation>
    <scope>NUCLEOTIDE SEQUENCE</scope>
    <source>
        <tissue evidence="1">Leaf</tissue>
    </source>
</reference>
<name>A0A2P2N6A7_RHIMU</name>
<dbReference type="EMBL" id="GGEC01057509">
    <property type="protein sequence ID" value="MBX37993.1"/>
    <property type="molecule type" value="Transcribed_RNA"/>
</dbReference>